<dbReference type="PROSITE" id="PS00067">
    <property type="entry name" value="3HCDH"/>
    <property type="match status" value="1"/>
</dbReference>
<dbReference type="Gene3D" id="1.10.1040.10">
    <property type="entry name" value="N-(1-d-carboxylethyl)-l-norvaline Dehydrogenase, domain 2"/>
    <property type="match status" value="1"/>
</dbReference>
<evidence type="ECO:0000259" key="4">
    <source>
        <dbReference type="Pfam" id="PF00725"/>
    </source>
</evidence>
<dbReference type="Gene3D" id="3.40.50.720">
    <property type="entry name" value="NAD(P)-binding Rossmann-like Domain"/>
    <property type="match status" value="1"/>
</dbReference>
<proteinExistence type="inferred from homology"/>
<evidence type="ECO:0000256" key="1">
    <source>
        <dbReference type="ARBA" id="ARBA00005086"/>
    </source>
</evidence>
<organism evidence="6 7">
    <name type="scientific">Brevibacterium spongiae</name>
    <dbReference type="NCBI Taxonomy" id="2909672"/>
    <lineage>
        <taxon>Bacteria</taxon>
        <taxon>Bacillati</taxon>
        <taxon>Actinomycetota</taxon>
        <taxon>Actinomycetes</taxon>
        <taxon>Micrococcales</taxon>
        <taxon>Brevibacteriaceae</taxon>
        <taxon>Brevibacterium</taxon>
    </lineage>
</organism>
<dbReference type="InterPro" id="IPR008927">
    <property type="entry name" value="6-PGluconate_DH-like_C_sf"/>
</dbReference>
<comment type="pathway">
    <text evidence="1">Lipid metabolism; butanoate metabolism.</text>
</comment>
<dbReference type="NCBIfam" id="NF004783">
    <property type="entry name" value="PRK06129.1"/>
    <property type="match status" value="1"/>
</dbReference>
<dbReference type="InterPro" id="IPR029752">
    <property type="entry name" value="D-isomer_DH_CS1"/>
</dbReference>
<dbReference type="GO" id="GO:0003857">
    <property type="term" value="F:(3S)-3-hydroxyacyl-CoA dehydrogenase (NAD+) activity"/>
    <property type="evidence" value="ECO:0007669"/>
    <property type="project" value="UniProtKB-EC"/>
</dbReference>
<dbReference type="Pfam" id="PF00725">
    <property type="entry name" value="3HCDH"/>
    <property type="match status" value="1"/>
</dbReference>
<dbReference type="EC" id="1.1.1.35" evidence="6"/>
<evidence type="ECO:0000313" key="6">
    <source>
        <dbReference type="EMBL" id="UVI34757.1"/>
    </source>
</evidence>
<protein>
    <submittedName>
        <fullName evidence="6">3-hydroxyacyl-CoA dehydrogenase</fullName>
        <ecNumber evidence="6">1.1.1.35</ecNumber>
    </submittedName>
</protein>
<dbReference type="PANTHER" id="PTHR48075:SF1">
    <property type="entry name" value="LAMBDA-CRYSTALLIN HOMOLOG"/>
    <property type="match status" value="1"/>
</dbReference>
<name>A0ABY5SJP8_9MICO</name>
<dbReference type="InterPro" id="IPR013328">
    <property type="entry name" value="6PGD_dom2"/>
</dbReference>
<dbReference type="PANTHER" id="PTHR48075">
    <property type="entry name" value="3-HYDROXYACYL-COA DEHYDROGENASE FAMILY PROTEIN"/>
    <property type="match status" value="1"/>
</dbReference>
<dbReference type="InterPro" id="IPR006180">
    <property type="entry name" value="3-OHacyl-CoA_DH_CS"/>
</dbReference>
<keyword evidence="7" id="KW-1185">Reference proteome</keyword>
<comment type="similarity">
    <text evidence="2">Belongs to the 3-hydroxyacyl-CoA dehydrogenase family.</text>
</comment>
<evidence type="ECO:0000256" key="2">
    <source>
        <dbReference type="ARBA" id="ARBA00009463"/>
    </source>
</evidence>
<reference evidence="6" key="1">
    <citation type="submission" date="2022-03" db="EMBL/GenBank/DDBJ databases">
        <title>Brevibacterium spongiae sp. nov., isolated from marine sponge.</title>
        <authorList>
            <person name="Li Z."/>
            <person name="Zhang M."/>
        </authorList>
    </citation>
    <scope>NUCLEOTIDE SEQUENCE</scope>
    <source>
        <strain evidence="6">WHS-Z9</strain>
    </source>
</reference>
<keyword evidence="3 6" id="KW-0560">Oxidoreductase</keyword>
<dbReference type="Pfam" id="PF02737">
    <property type="entry name" value="3HCDH_N"/>
    <property type="match status" value="1"/>
</dbReference>
<feature type="domain" description="3-hydroxyacyl-CoA dehydrogenase NAD binding" evidence="5">
    <location>
        <begin position="3"/>
        <end position="179"/>
    </location>
</feature>
<dbReference type="EMBL" id="CP093443">
    <property type="protein sequence ID" value="UVI34757.1"/>
    <property type="molecule type" value="Genomic_DNA"/>
</dbReference>
<dbReference type="InterPro" id="IPR006176">
    <property type="entry name" value="3-OHacyl-CoA_DH_NAD-bd"/>
</dbReference>
<dbReference type="InterPro" id="IPR036291">
    <property type="entry name" value="NAD(P)-bd_dom_sf"/>
</dbReference>
<evidence type="ECO:0000313" key="7">
    <source>
        <dbReference type="Proteomes" id="UP001064879"/>
    </source>
</evidence>
<dbReference type="PROSITE" id="PS00065">
    <property type="entry name" value="D_2_HYDROXYACID_DH_1"/>
    <property type="match status" value="1"/>
</dbReference>
<dbReference type="RefSeq" id="WP_265417437.1">
    <property type="nucleotide sequence ID" value="NZ_CP093443.1"/>
</dbReference>
<gene>
    <name evidence="6" type="ORF">L1F31_11525</name>
</gene>
<dbReference type="Proteomes" id="UP001064879">
    <property type="component" value="Chromosome"/>
</dbReference>
<dbReference type="SUPFAM" id="SSF51735">
    <property type="entry name" value="NAD(P)-binding Rossmann-fold domains"/>
    <property type="match status" value="1"/>
</dbReference>
<evidence type="ECO:0000256" key="3">
    <source>
        <dbReference type="ARBA" id="ARBA00023002"/>
    </source>
</evidence>
<evidence type="ECO:0000259" key="5">
    <source>
        <dbReference type="Pfam" id="PF02737"/>
    </source>
</evidence>
<feature type="domain" description="3-hydroxyacyl-CoA dehydrogenase C-terminal" evidence="4">
    <location>
        <begin position="184"/>
        <end position="253"/>
    </location>
</feature>
<accession>A0ABY5SJP8</accession>
<dbReference type="InterPro" id="IPR006108">
    <property type="entry name" value="3HC_DH_C"/>
</dbReference>
<dbReference type="SUPFAM" id="SSF48179">
    <property type="entry name" value="6-phosphogluconate dehydrogenase C-terminal domain-like"/>
    <property type="match status" value="1"/>
</dbReference>
<sequence>MSHVGIFGAGSIGTAFALLFADAGFAVRIFDPDPSALERSRHVIDQRITELQRFTLLASNPSEVRELIEIVSSARTAASGAIFVQEAGPEDVQTKQRIFEDLTAVTSDETILASASSAIPSSRFVDVHSAFRSLIGHPGNPPYLLRVVELVGNPSTEEQTVLRAGQLYEQAGLSAVRVNREVDGFVFNRIQGAVLREAYALVEAEIIDPMDLDTLVQDGLGLRWSVAGPFATVDLNVRGGITAHAERMGSAYHRMAGALDTSKEWTDKLVAKVNCSRRKAVPIEQWDQAVADRDTQLMKQLNARTSNGGTTRD</sequence>